<feature type="domain" description="4Fe-4S ferredoxin-type" evidence="4">
    <location>
        <begin position="77"/>
        <end position="106"/>
    </location>
</feature>
<dbReference type="Gene3D" id="3.40.50.300">
    <property type="entry name" value="P-loop containing nucleotide triphosphate hydrolases"/>
    <property type="match status" value="1"/>
</dbReference>
<dbReference type="SUPFAM" id="SSF52540">
    <property type="entry name" value="P-loop containing nucleoside triphosphate hydrolases"/>
    <property type="match status" value="1"/>
</dbReference>
<evidence type="ECO:0000256" key="2">
    <source>
        <dbReference type="ARBA" id="ARBA00023004"/>
    </source>
</evidence>
<sequence length="306" mass="33772">MPATTSTYKFFAPVLGAEVGMRIAVLSGKGGTGKTFVSVNLAYALGKAVYADCDVEEPNGRLFLKPKVCRTEEVCTMIPVNNAEKCTGCRRCADFCKFNALAYIRNKLLVFPELCHACKGCILICPEKALKEGKKPVGKIEYGMKKDIEVITGMMNTGEATGVPVIRRLLAELPSDRDVIIDCPPGSACTVMESIKDADFCVLVAEPTRFGLHNLDMVYKLVKLFNKPHALIVNKDMGDKLIVEEYCAQNKIKVLVSIPYDTELALANSKGFIAAEKYPCFRELFNMILDSIEKEVHYEAAGNFKR</sequence>
<dbReference type="Proteomes" id="UP000248132">
    <property type="component" value="Unassembled WGS sequence"/>
</dbReference>
<dbReference type="InterPro" id="IPR002586">
    <property type="entry name" value="CobQ/CobB/MinD/ParA_Nub-bd_dom"/>
</dbReference>
<dbReference type="PROSITE" id="PS51379">
    <property type="entry name" value="4FE4S_FER_2"/>
    <property type="match status" value="2"/>
</dbReference>
<organism evidence="5 6">
    <name type="scientific">Ruminiclostridium sufflavum DSM 19573</name>
    <dbReference type="NCBI Taxonomy" id="1121337"/>
    <lineage>
        <taxon>Bacteria</taxon>
        <taxon>Bacillati</taxon>
        <taxon>Bacillota</taxon>
        <taxon>Clostridia</taxon>
        <taxon>Eubacteriales</taxon>
        <taxon>Oscillospiraceae</taxon>
        <taxon>Ruminiclostridium</taxon>
    </lineage>
</organism>
<dbReference type="InterPro" id="IPR017896">
    <property type="entry name" value="4Fe4S_Fe-S-bd"/>
</dbReference>
<evidence type="ECO:0000313" key="5">
    <source>
        <dbReference type="EMBL" id="PYG89064.1"/>
    </source>
</evidence>
<keyword evidence="3" id="KW-0411">Iron-sulfur</keyword>
<gene>
    <name evidence="5" type="ORF">LY28_00885</name>
</gene>
<dbReference type="GO" id="GO:0046872">
    <property type="term" value="F:metal ion binding"/>
    <property type="evidence" value="ECO:0007669"/>
    <property type="project" value="UniProtKB-KW"/>
</dbReference>
<protein>
    <submittedName>
        <fullName evidence="5">MinD superfamily P-loop ATPase</fullName>
    </submittedName>
</protein>
<dbReference type="Gene3D" id="3.30.70.20">
    <property type="match status" value="1"/>
</dbReference>
<dbReference type="GO" id="GO:0051536">
    <property type="term" value="F:iron-sulfur cluster binding"/>
    <property type="evidence" value="ECO:0007669"/>
    <property type="project" value="UniProtKB-KW"/>
</dbReference>
<dbReference type="InterPro" id="IPR027417">
    <property type="entry name" value="P-loop_NTPase"/>
</dbReference>
<dbReference type="Pfam" id="PF00037">
    <property type="entry name" value="Fer4"/>
    <property type="match status" value="1"/>
</dbReference>
<evidence type="ECO:0000256" key="1">
    <source>
        <dbReference type="ARBA" id="ARBA00022723"/>
    </source>
</evidence>
<evidence type="ECO:0000313" key="6">
    <source>
        <dbReference type="Proteomes" id="UP000248132"/>
    </source>
</evidence>
<accession>A0A318XRI3</accession>
<dbReference type="PROSITE" id="PS00198">
    <property type="entry name" value="4FE4S_FER_1"/>
    <property type="match status" value="1"/>
</dbReference>
<dbReference type="PANTHER" id="PTHR43063:SF1">
    <property type="entry name" value="4FE-4S CLUSTER CONTAINING PARA FAMILY ATPASE PROTEIN"/>
    <property type="match status" value="1"/>
</dbReference>
<comment type="caution">
    <text evidence="5">The sequence shown here is derived from an EMBL/GenBank/DDBJ whole genome shotgun (WGS) entry which is preliminary data.</text>
</comment>
<evidence type="ECO:0000256" key="3">
    <source>
        <dbReference type="ARBA" id="ARBA00023014"/>
    </source>
</evidence>
<dbReference type="Pfam" id="PF01656">
    <property type="entry name" value="CbiA"/>
    <property type="match status" value="1"/>
</dbReference>
<keyword evidence="2" id="KW-0408">Iron</keyword>
<feature type="domain" description="4Fe-4S ferredoxin-type" evidence="4">
    <location>
        <begin position="107"/>
        <end position="135"/>
    </location>
</feature>
<keyword evidence="1" id="KW-0479">Metal-binding</keyword>
<name>A0A318XRI3_9FIRM</name>
<proteinExistence type="predicted"/>
<dbReference type="InterPro" id="IPR017900">
    <property type="entry name" value="4Fe4S_Fe_S_CS"/>
</dbReference>
<dbReference type="AlphaFoldDB" id="A0A318XRI3"/>
<keyword evidence="6" id="KW-1185">Reference proteome</keyword>
<dbReference type="EMBL" id="QKMR01000004">
    <property type="protein sequence ID" value="PYG89064.1"/>
    <property type="molecule type" value="Genomic_DNA"/>
</dbReference>
<evidence type="ECO:0000259" key="4">
    <source>
        <dbReference type="PROSITE" id="PS51379"/>
    </source>
</evidence>
<reference evidence="5 6" key="1">
    <citation type="submission" date="2018-06" db="EMBL/GenBank/DDBJ databases">
        <title>Genomic Encyclopedia of Type Strains, Phase I: the one thousand microbial genomes (KMG-I) project.</title>
        <authorList>
            <person name="Kyrpides N."/>
        </authorList>
    </citation>
    <scope>NUCLEOTIDE SEQUENCE [LARGE SCALE GENOMIC DNA]</scope>
    <source>
        <strain evidence="5 6">DSM 19573</strain>
    </source>
</reference>
<dbReference type="PANTHER" id="PTHR43063">
    <property type="entry name" value="4FE-4S CLUSTER CONTAINING PARA FAMILY ATPASE PROTEIN"/>
    <property type="match status" value="1"/>
</dbReference>